<dbReference type="OrthoDB" id="9813435at2"/>
<dbReference type="PROSITE" id="PS00137">
    <property type="entry name" value="SUBTILASE_HIS"/>
    <property type="match status" value="1"/>
</dbReference>
<keyword evidence="3 5" id="KW-0378">Hydrolase</keyword>
<dbReference type="Gene3D" id="3.30.70.80">
    <property type="entry name" value="Peptidase S8 propeptide/proteinase inhibitor I9"/>
    <property type="match status" value="1"/>
</dbReference>
<dbReference type="SUPFAM" id="SSF52743">
    <property type="entry name" value="Subtilisin-like"/>
    <property type="match status" value="1"/>
</dbReference>
<evidence type="ECO:0000256" key="2">
    <source>
        <dbReference type="ARBA" id="ARBA00022670"/>
    </source>
</evidence>
<evidence type="ECO:0000259" key="10">
    <source>
        <dbReference type="Pfam" id="PF05922"/>
    </source>
</evidence>
<dbReference type="AlphaFoldDB" id="A0A2A9EJ31"/>
<evidence type="ECO:0000256" key="4">
    <source>
        <dbReference type="ARBA" id="ARBA00022825"/>
    </source>
</evidence>
<dbReference type="InterPro" id="IPR036852">
    <property type="entry name" value="Peptidase_S8/S53_dom_sf"/>
</dbReference>
<evidence type="ECO:0000313" key="12">
    <source>
        <dbReference type="Proteomes" id="UP000222106"/>
    </source>
</evidence>
<protein>
    <submittedName>
        <fullName evidence="11">Subtilisin family serine protease</fullName>
    </submittedName>
</protein>
<dbReference type="PRINTS" id="PR00723">
    <property type="entry name" value="SUBTILISIN"/>
</dbReference>
<organism evidence="11 12">
    <name type="scientific">Georgenia soli</name>
    <dbReference type="NCBI Taxonomy" id="638953"/>
    <lineage>
        <taxon>Bacteria</taxon>
        <taxon>Bacillati</taxon>
        <taxon>Actinomycetota</taxon>
        <taxon>Actinomycetes</taxon>
        <taxon>Micrococcales</taxon>
        <taxon>Bogoriellaceae</taxon>
        <taxon>Georgenia</taxon>
    </lineage>
</organism>
<evidence type="ECO:0000256" key="6">
    <source>
        <dbReference type="RuleBase" id="RU003355"/>
    </source>
</evidence>
<name>A0A2A9EJ31_9MICO</name>
<accession>A0A2A9EJ31</accession>
<comment type="caution">
    <text evidence="11">The sequence shown here is derived from an EMBL/GenBank/DDBJ whole genome shotgun (WGS) entry which is preliminary data.</text>
</comment>
<evidence type="ECO:0000256" key="7">
    <source>
        <dbReference type="SAM" id="MobiDB-lite"/>
    </source>
</evidence>
<dbReference type="GO" id="GO:0006508">
    <property type="term" value="P:proteolysis"/>
    <property type="evidence" value="ECO:0007669"/>
    <property type="project" value="UniProtKB-KW"/>
</dbReference>
<feature type="region of interest" description="Disordered" evidence="7">
    <location>
        <begin position="29"/>
        <end position="48"/>
    </location>
</feature>
<dbReference type="Pfam" id="PF05922">
    <property type="entry name" value="Inhibitor_I9"/>
    <property type="match status" value="1"/>
</dbReference>
<feature type="active site" description="Charge relay system" evidence="5">
    <location>
        <position position="158"/>
    </location>
</feature>
<proteinExistence type="inferred from homology"/>
<keyword evidence="8" id="KW-0732">Signal</keyword>
<feature type="compositionally biased region" description="Low complexity" evidence="7">
    <location>
        <begin position="29"/>
        <end position="39"/>
    </location>
</feature>
<dbReference type="PROSITE" id="PS51892">
    <property type="entry name" value="SUBTILASE"/>
    <property type="match status" value="1"/>
</dbReference>
<evidence type="ECO:0000259" key="9">
    <source>
        <dbReference type="Pfam" id="PF00082"/>
    </source>
</evidence>
<dbReference type="Gene3D" id="3.40.50.200">
    <property type="entry name" value="Peptidase S8/S53 domain"/>
    <property type="match status" value="1"/>
</dbReference>
<keyword evidence="2 5" id="KW-0645">Protease</keyword>
<dbReference type="InterPro" id="IPR023827">
    <property type="entry name" value="Peptidase_S8_Asp-AS"/>
</dbReference>
<evidence type="ECO:0000313" key="11">
    <source>
        <dbReference type="EMBL" id="PFG39087.1"/>
    </source>
</evidence>
<dbReference type="InterPro" id="IPR000209">
    <property type="entry name" value="Peptidase_S8/S53_dom"/>
</dbReference>
<dbReference type="PANTHER" id="PTHR43806:SF11">
    <property type="entry name" value="CEREVISIN-RELATED"/>
    <property type="match status" value="1"/>
</dbReference>
<evidence type="ECO:0000256" key="1">
    <source>
        <dbReference type="ARBA" id="ARBA00011073"/>
    </source>
</evidence>
<dbReference type="InterPro" id="IPR015500">
    <property type="entry name" value="Peptidase_S8_subtilisin-rel"/>
</dbReference>
<dbReference type="GO" id="GO:0004252">
    <property type="term" value="F:serine-type endopeptidase activity"/>
    <property type="evidence" value="ECO:0007669"/>
    <property type="project" value="UniProtKB-UniRule"/>
</dbReference>
<dbReference type="SUPFAM" id="SSF54897">
    <property type="entry name" value="Protease propeptides/inhibitors"/>
    <property type="match status" value="1"/>
</dbReference>
<feature type="active site" description="Charge relay system" evidence="5">
    <location>
        <position position="194"/>
    </location>
</feature>
<reference evidence="11 12" key="1">
    <citation type="submission" date="2017-10" db="EMBL/GenBank/DDBJ databases">
        <title>Sequencing the genomes of 1000 actinobacteria strains.</title>
        <authorList>
            <person name="Klenk H.-P."/>
        </authorList>
    </citation>
    <scope>NUCLEOTIDE SEQUENCE [LARGE SCALE GENOMIC DNA]</scope>
    <source>
        <strain evidence="11 12">DSM 21838</strain>
    </source>
</reference>
<dbReference type="EMBL" id="PDJI01000004">
    <property type="protein sequence ID" value="PFG39087.1"/>
    <property type="molecule type" value="Genomic_DNA"/>
</dbReference>
<dbReference type="Proteomes" id="UP000222106">
    <property type="component" value="Unassembled WGS sequence"/>
</dbReference>
<dbReference type="InterPro" id="IPR010259">
    <property type="entry name" value="S8pro/Inhibitor_I9"/>
</dbReference>
<gene>
    <name evidence="11" type="ORF">ATJ97_1582</name>
</gene>
<dbReference type="RefSeq" id="WP_098483250.1">
    <property type="nucleotide sequence ID" value="NZ_PDJI01000004.1"/>
</dbReference>
<keyword evidence="4 5" id="KW-0720">Serine protease</keyword>
<keyword evidence="12" id="KW-1185">Reference proteome</keyword>
<feature type="signal peptide" evidence="8">
    <location>
        <begin position="1"/>
        <end position="28"/>
    </location>
</feature>
<dbReference type="PROSITE" id="PS00136">
    <property type="entry name" value="SUBTILASE_ASP"/>
    <property type="match status" value="1"/>
</dbReference>
<dbReference type="InterPro" id="IPR023828">
    <property type="entry name" value="Peptidase_S8_Ser-AS"/>
</dbReference>
<dbReference type="PROSITE" id="PS00138">
    <property type="entry name" value="SUBTILASE_SER"/>
    <property type="match status" value="1"/>
</dbReference>
<comment type="similarity">
    <text evidence="1 5 6">Belongs to the peptidase S8 family.</text>
</comment>
<dbReference type="Pfam" id="PF00082">
    <property type="entry name" value="Peptidase_S8"/>
    <property type="match status" value="1"/>
</dbReference>
<evidence type="ECO:0000256" key="5">
    <source>
        <dbReference type="PROSITE-ProRule" id="PRU01240"/>
    </source>
</evidence>
<dbReference type="InterPro" id="IPR037045">
    <property type="entry name" value="S8pro/Inhibitor_I9_sf"/>
</dbReference>
<sequence length="461" mass="45691">MVRTSHLRRALAAVPALLAVVMAPAAFASPADGAASTPPGAGPAGGEESTYVVVMSDGTSDDAVVSEAERHDAEQTYEEAVEGYTASMTPAEAASLEADPAVEFVAEDRVVATLEPAEEATAAAQLVGNQVRRIGGPSSSTLAGNGAGAVGVNIAVIDSGVDRAHPDLNVRGGVDCSSGSAAVPGASLTDQLGHGTLVAGVVAARDNGFGVVGTAPGAPVWSVRVADANGRITISSLVCAVDWVTSTRTDADRGNDIALANISIAGSGKDDGKCGRVSKDPLHAAICGSVRAGVAYVVAAGNASHDLALDIPASYDQVLAVTAAADTDGSPGGAGPDACPPSTIAMTDDAAAPFSNFAVSGGDRQHTVAAPGACITSTSPGGAYSAARSGTSFASPVAAGTLALCLQGGQCPRGDGVATTTRFRDLVAAYNRDHPDHGFAGDPARPNGNRYYGDLVAESPF</sequence>
<feature type="domain" description="Peptidase S8/S53" evidence="9">
    <location>
        <begin position="151"/>
        <end position="407"/>
    </location>
</feature>
<feature type="domain" description="Inhibitor I9" evidence="10">
    <location>
        <begin position="67"/>
        <end position="112"/>
    </location>
</feature>
<evidence type="ECO:0000256" key="8">
    <source>
        <dbReference type="SAM" id="SignalP"/>
    </source>
</evidence>
<feature type="chain" id="PRO_5013287166" evidence="8">
    <location>
        <begin position="29"/>
        <end position="461"/>
    </location>
</feature>
<evidence type="ECO:0000256" key="3">
    <source>
        <dbReference type="ARBA" id="ARBA00022801"/>
    </source>
</evidence>
<dbReference type="InterPro" id="IPR022398">
    <property type="entry name" value="Peptidase_S8_His-AS"/>
</dbReference>
<dbReference type="PANTHER" id="PTHR43806">
    <property type="entry name" value="PEPTIDASE S8"/>
    <property type="match status" value="1"/>
</dbReference>
<feature type="active site" description="Charge relay system" evidence="5">
    <location>
        <position position="392"/>
    </location>
</feature>
<dbReference type="InterPro" id="IPR050131">
    <property type="entry name" value="Peptidase_S8_subtilisin-like"/>
</dbReference>